<feature type="transmembrane region" description="Helical" evidence="2">
    <location>
        <begin position="99"/>
        <end position="121"/>
    </location>
</feature>
<name>A0A7W9WUA2_9BURK</name>
<evidence type="ECO:0000256" key="1">
    <source>
        <dbReference type="ARBA" id="ARBA00005801"/>
    </source>
</evidence>
<comment type="caution">
    <text evidence="4">The sequence shown here is derived from an EMBL/GenBank/DDBJ whole genome shotgun (WGS) entry which is preliminary data.</text>
</comment>
<dbReference type="Pfam" id="PF01478">
    <property type="entry name" value="Peptidase_A24"/>
    <property type="match status" value="1"/>
</dbReference>
<dbReference type="PANTHER" id="PTHR30487">
    <property type="entry name" value="TYPE 4 PREPILIN-LIKE PROTEINS LEADER PEPTIDE-PROCESSING ENZYME"/>
    <property type="match status" value="1"/>
</dbReference>
<keyword evidence="4" id="KW-0378">Hydrolase</keyword>
<dbReference type="InterPro" id="IPR000045">
    <property type="entry name" value="Prepilin_IV_endopep_pep"/>
</dbReference>
<dbReference type="InterPro" id="IPR050882">
    <property type="entry name" value="Prepilin_peptidase/N-MTase"/>
</dbReference>
<feature type="transmembrane region" description="Helical" evidence="2">
    <location>
        <begin position="6"/>
        <end position="29"/>
    </location>
</feature>
<reference evidence="4 5" key="1">
    <citation type="submission" date="2020-08" db="EMBL/GenBank/DDBJ databases">
        <title>Above-ground endophytic microbial communities from plants in different locations in the United States.</title>
        <authorList>
            <person name="Frank C."/>
        </authorList>
    </citation>
    <scope>NUCLEOTIDE SEQUENCE [LARGE SCALE GENOMIC DNA]</scope>
    <source>
        <strain evidence="4 5">WP4_2_2</strain>
    </source>
</reference>
<feature type="transmembrane region" description="Helical" evidence="2">
    <location>
        <begin position="59"/>
        <end position="78"/>
    </location>
</feature>
<dbReference type="PANTHER" id="PTHR30487:SF0">
    <property type="entry name" value="PREPILIN LEADER PEPTIDASE_N-METHYLTRANSFERASE-RELATED"/>
    <property type="match status" value="1"/>
</dbReference>
<proteinExistence type="inferred from homology"/>
<dbReference type="EC" id="3.4.23.43" evidence="4"/>
<dbReference type="GO" id="GO:0006465">
    <property type="term" value="P:signal peptide processing"/>
    <property type="evidence" value="ECO:0007669"/>
    <property type="project" value="TreeGrafter"/>
</dbReference>
<evidence type="ECO:0000256" key="2">
    <source>
        <dbReference type="SAM" id="Phobius"/>
    </source>
</evidence>
<dbReference type="EMBL" id="JACHBW010000011">
    <property type="protein sequence ID" value="MBB6104157.1"/>
    <property type="molecule type" value="Genomic_DNA"/>
</dbReference>
<keyword evidence="2" id="KW-0472">Membrane</keyword>
<feature type="transmembrane region" description="Helical" evidence="2">
    <location>
        <begin position="161"/>
        <end position="179"/>
    </location>
</feature>
<accession>A0A7W9WUA2</accession>
<sequence length="180" mass="19277">MFVEHLPPQPIPLCVVLLVIVTASTDLVARRIPNRIVLGGLIVALLAQFWLFGLYKGGVAWLEGALVGFGLLLPFYLVRGMAAGDVKLMMTIGAWVGPVFALHIVLVALLIGGLWSVVVILKRGRSRDLMRLIRNPCARWLPGVAWTGGAWRAQTAPLGTLPYGVAIAGATIGVLFAAVY</sequence>
<organism evidence="4 5">
    <name type="scientific">Paraburkholderia bannensis</name>
    <dbReference type="NCBI Taxonomy" id="765414"/>
    <lineage>
        <taxon>Bacteria</taxon>
        <taxon>Pseudomonadati</taxon>
        <taxon>Pseudomonadota</taxon>
        <taxon>Betaproteobacteria</taxon>
        <taxon>Burkholderiales</taxon>
        <taxon>Burkholderiaceae</taxon>
        <taxon>Paraburkholderia</taxon>
    </lineage>
</organism>
<dbReference type="RefSeq" id="WP_183726151.1">
    <property type="nucleotide sequence ID" value="NZ_JACHBW010000011.1"/>
</dbReference>
<keyword evidence="5" id="KW-1185">Reference proteome</keyword>
<evidence type="ECO:0000313" key="4">
    <source>
        <dbReference type="EMBL" id="MBB6104157.1"/>
    </source>
</evidence>
<evidence type="ECO:0000259" key="3">
    <source>
        <dbReference type="Pfam" id="PF01478"/>
    </source>
</evidence>
<gene>
    <name evidence="4" type="ORF">F4827_004016</name>
</gene>
<dbReference type="GO" id="GO:0005886">
    <property type="term" value="C:plasma membrane"/>
    <property type="evidence" value="ECO:0007669"/>
    <property type="project" value="TreeGrafter"/>
</dbReference>
<keyword evidence="2" id="KW-1133">Transmembrane helix</keyword>
<evidence type="ECO:0000313" key="5">
    <source>
        <dbReference type="Proteomes" id="UP000571554"/>
    </source>
</evidence>
<dbReference type="AlphaFoldDB" id="A0A7W9WUA2"/>
<keyword evidence="2" id="KW-0812">Transmembrane</keyword>
<comment type="similarity">
    <text evidence="1">Belongs to the peptidase A24 family.</text>
</comment>
<protein>
    <submittedName>
        <fullName evidence="4">Prepilin peptidase CpaA</fullName>
        <ecNumber evidence="4">3.4.23.43</ecNumber>
    </submittedName>
</protein>
<feature type="transmembrane region" description="Helical" evidence="2">
    <location>
        <begin position="36"/>
        <end position="53"/>
    </location>
</feature>
<dbReference type="Gene3D" id="1.20.120.1220">
    <property type="match status" value="1"/>
</dbReference>
<dbReference type="Proteomes" id="UP000571554">
    <property type="component" value="Unassembled WGS sequence"/>
</dbReference>
<feature type="domain" description="Prepilin type IV endopeptidase peptidase" evidence="3">
    <location>
        <begin position="15"/>
        <end position="116"/>
    </location>
</feature>
<dbReference type="GO" id="GO:0004190">
    <property type="term" value="F:aspartic-type endopeptidase activity"/>
    <property type="evidence" value="ECO:0007669"/>
    <property type="project" value="UniProtKB-EC"/>
</dbReference>